<dbReference type="PANTHER" id="PTHR46585">
    <property type="entry name" value="INTEGRASE CORE DOMAIN CONTAINING PROTEIN"/>
    <property type="match status" value="1"/>
</dbReference>
<dbReference type="WBParaSite" id="GPLIN_000055900">
    <property type="protein sequence ID" value="GPLIN_000055900"/>
    <property type="gene ID" value="GPLIN_000055900"/>
</dbReference>
<feature type="domain" description="Integrase catalytic" evidence="1">
    <location>
        <begin position="17"/>
        <end position="187"/>
    </location>
</feature>
<reference evidence="3" key="2">
    <citation type="submission" date="2016-06" db="UniProtKB">
        <authorList>
            <consortium name="WormBaseParasite"/>
        </authorList>
    </citation>
    <scope>IDENTIFICATION</scope>
</reference>
<dbReference type="AlphaFoldDB" id="A0A183BIY0"/>
<dbReference type="InterPro" id="IPR012337">
    <property type="entry name" value="RNaseH-like_sf"/>
</dbReference>
<dbReference type="InterPro" id="IPR001584">
    <property type="entry name" value="Integrase_cat-core"/>
</dbReference>
<proteinExistence type="predicted"/>
<name>A0A183BIY0_GLOPA</name>
<evidence type="ECO:0000259" key="1">
    <source>
        <dbReference type="PROSITE" id="PS50994"/>
    </source>
</evidence>
<organism evidence="2 3">
    <name type="scientific">Globodera pallida</name>
    <name type="common">Potato cyst nematode worm</name>
    <name type="synonym">Heterodera pallida</name>
    <dbReference type="NCBI Taxonomy" id="36090"/>
    <lineage>
        <taxon>Eukaryota</taxon>
        <taxon>Metazoa</taxon>
        <taxon>Ecdysozoa</taxon>
        <taxon>Nematoda</taxon>
        <taxon>Chromadorea</taxon>
        <taxon>Rhabditida</taxon>
        <taxon>Tylenchina</taxon>
        <taxon>Tylenchomorpha</taxon>
        <taxon>Tylenchoidea</taxon>
        <taxon>Heteroderidae</taxon>
        <taxon>Heteroderinae</taxon>
        <taxon>Globodera</taxon>
    </lineage>
</organism>
<dbReference type="Gene3D" id="3.30.420.10">
    <property type="entry name" value="Ribonuclease H-like superfamily/Ribonuclease H"/>
    <property type="match status" value="1"/>
</dbReference>
<protein>
    <submittedName>
        <fullName evidence="3">Integrase catalytic domain-containing protein</fullName>
    </submittedName>
</protein>
<dbReference type="SUPFAM" id="SSF53098">
    <property type="entry name" value="Ribonuclease H-like"/>
    <property type="match status" value="1"/>
</dbReference>
<accession>A0A183BIY0</accession>
<reference evidence="2" key="1">
    <citation type="submission" date="2014-05" db="EMBL/GenBank/DDBJ databases">
        <title>The genome and life-stage specific transcriptomes of Globodera pallida elucidate key aspects of plant parasitism by a cyst nematode.</title>
        <authorList>
            <person name="Cotton J.A."/>
            <person name="Lilley C.J."/>
            <person name="Jones L.M."/>
            <person name="Kikuchi T."/>
            <person name="Reid A.J."/>
            <person name="Thorpe P."/>
            <person name="Tsai I.J."/>
            <person name="Beasley H."/>
            <person name="Blok V."/>
            <person name="Cock P.J.A."/>
            <person name="Van den Akker S.E."/>
            <person name="Holroyd N."/>
            <person name="Hunt M."/>
            <person name="Mantelin S."/>
            <person name="Naghra H."/>
            <person name="Pain A."/>
            <person name="Palomares-Rius J.E."/>
            <person name="Zarowiecki M."/>
            <person name="Berriman M."/>
            <person name="Jones J.T."/>
            <person name="Urwin P.E."/>
        </authorList>
    </citation>
    <scope>NUCLEOTIDE SEQUENCE [LARGE SCALE GENOMIC DNA]</scope>
    <source>
        <strain evidence="2">Lindley</strain>
    </source>
</reference>
<dbReference type="InterPro" id="IPR036397">
    <property type="entry name" value="RNaseH_sf"/>
</dbReference>
<dbReference type="GO" id="GO:0003676">
    <property type="term" value="F:nucleic acid binding"/>
    <property type="evidence" value="ECO:0007669"/>
    <property type="project" value="InterPro"/>
</dbReference>
<sequence>MEFSQVYTLHRRVVRRFPRLPTLASGLHTDWQADLADFAQLKRHNGGYTYLLVCVDTLSRQLFVEPVKSKQATHVVAAFERIFQRSGYVPWKLMTDQGKEFTASAVQHYLTEKEVQHHCMYTSPQWHAGIAERANRSIKVERLYRYFTHLGTKCWTGVVQRVVSALNASPNTAIFGMRPIDVNFGNAERLRRQLVDKAASAAAGMNTRAKRQSRLHVGDRVRIEKHKHVFQKGYLPRFTDEQFTIAEVRTTRNPLTYKLKDDSGEVLSGWFYAQDLIRSCAAL</sequence>
<dbReference type="PROSITE" id="PS50994">
    <property type="entry name" value="INTEGRASE"/>
    <property type="match status" value="1"/>
</dbReference>
<dbReference type="Pfam" id="PF00665">
    <property type="entry name" value="rve"/>
    <property type="match status" value="1"/>
</dbReference>
<dbReference type="Proteomes" id="UP000050741">
    <property type="component" value="Unassembled WGS sequence"/>
</dbReference>
<evidence type="ECO:0000313" key="3">
    <source>
        <dbReference type="WBParaSite" id="GPLIN_000055900"/>
    </source>
</evidence>
<keyword evidence="2" id="KW-1185">Reference proteome</keyword>
<evidence type="ECO:0000313" key="2">
    <source>
        <dbReference type="Proteomes" id="UP000050741"/>
    </source>
</evidence>
<dbReference type="GO" id="GO:0015074">
    <property type="term" value="P:DNA integration"/>
    <property type="evidence" value="ECO:0007669"/>
    <property type="project" value="InterPro"/>
</dbReference>
<dbReference type="PANTHER" id="PTHR46585:SF1">
    <property type="entry name" value="CHROMO DOMAIN-CONTAINING PROTEIN"/>
    <property type="match status" value="1"/>
</dbReference>